<dbReference type="OMA" id="CDHPRNI"/>
<keyword evidence="2" id="KW-1133">Transmembrane helix</keyword>
<keyword evidence="1" id="KW-0645">Protease</keyword>
<dbReference type="VEuPathDB" id="VectorBase:PHUM411080"/>
<dbReference type="AlphaFoldDB" id="E0VS36"/>
<reference evidence="4" key="3">
    <citation type="submission" date="2021-02" db="UniProtKB">
        <authorList>
            <consortium name="EnsemblMetazoa"/>
        </authorList>
    </citation>
    <scope>IDENTIFICATION</scope>
    <source>
        <strain evidence="4">USDA</strain>
    </source>
</reference>
<dbReference type="MEROPS" id="M19.A02"/>
<dbReference type="PANTHER" id="PTHR10443:SF47">
    <property type="entry name" value="DIPEPTIDASE"/>
    <property type="match status" value="1"/>
</dbReference>
<dbReference type="GO" id="GO:0046872">
    <property type="term" value="F:metal ion binding"/>
    <property type="evidence" value="ECO:0007669"/>
    <property type="project" value="UniProtKB-UniRule"/>
</dbReference>
<dbReference type="HOGENOM" id="CLU_031404_4_2_1"/>
<organism>
    <name type="scientific">Pediculus humanus subsp. corporis</name>
    <name type="common">Body louse</name>
    <dbReference type="NCBI Taxonomy" id="121224"/>
    <lineage>
        <taxon>Eukaryota</taxon>
        <taxon>Metazoa</taxon>
        <taxon>Ecdysozoa</taxon>
        <taxon>Arthropoda</taxon>
        <taxon>Hexapoda</taxon>
        <taxon>Insecta</taxon>
        <taxon>Pterygota</taxon>
        <taxon>Neoptera</taxon>
        <taxon>Paraneoptera</taxon>
        <taxon>Psocodea</taxon>
        <taxon>Troctomorpha</taxon>
        <taxon>Phthiraptera</taxon>
        <taxon>Anoplura</taxon>
        <taxon>Pediculidae</taxon>
        <taxon>Pediculus</taxon>
    </lineage>
</organism>
<keyword evidence="1 3" id="KW-0224">Dipeptidase</keyword>
<keyword evidence="5" id="KW-1185">Reference proteome</keyword>
<evidence type="ECO:0000313" key="4">
    <source>
        <dbReference type="EnsemblMetazoa" id="PHUM411080-PA"/>
    </source>
</evidence>
<keyword evidence="2" id="KW-0812">Transmembrane</keyword>
<dbReference type="EC" id="3.4.13.19" evidence="1"/>
<protein>
    <recommendedName>
        <fullName evidence="1">Dipeptidase</fullName>
        <ecNumber evidence="1">3.4.13.19</ecNumber>
    </recommendedName>
</protein>
<comment type="similarity">
    <text evidence="1">Belongs to the metallo-dependent hydrolases superfamily. Peptidase M19 family.</text>
</comment>
<dbReference type="InterPro" id="IPR008257">
    <property type="entry name" value="Pept_M19"/>
</dbReference>
<evidence type="ECO:0000256" key="1">
    <source>
        <dbReference type="RuleBase" id="RU341113"/>
    </source>
</evidence>
<dbReference type="Pfam" id="PF01244">
    <property type="entry name" value="Peptidase_M19"/>
    <property type="match status" value="1"/>
</dbReference>
<keyword evidence="1" id="KW-0325">Glycoprotein</keyword>
<comment type="subcellular location">
    <subcellularLocation>
        <location evidence="1">Membrane</location>
        <topology evidence="1">Lipid-anchor</topology>
        <topology evidence="1">GPI-anchor</topology>
    </subcellularLocation>
</comment>
<feature type="transmembrane region" description="Helical" evidence="2">
    <location>
        <begin position="12"/>
        <end position="35"/>
    </location>
</feature>
<dbReference type="InterPro" id="IPR000180">
    <property type="entry name" value="Dipep_AS"/>
</dbReference>
<keyword evidence="2" id="KW-0472">Membrane</keyword>
<dbReference type="InParanoid" id="E0VS36"/>
<name>E0VS36_PEDHC</name>
<dbReference type="Gene3D" id="3.20.20.140">
    <property type="entry name" value="Metal-dependent hydrolases"/>
    <property type="match status" value="1"/>
</dbReference>
<keyword evidence="1" id="KW-0479">Metal-binding</keyword>
<dbReference type="GO" id="GO:0006508">
    <property type="term" value="P:proteolysis"/>
    <property type="evidence" value="ECO:0007669"/>
    <property type="project" value="UniProtKB-KW"/>
</dbReference>
<accession>E0VS36</accession>
<evidence type="ECO:0000313" key="3">
    <source>
        <dbReference type="EMBL" id="EEB16192.1"/>
    </source>
</evidence>
<comment type="cofactor">
    <cofactor evidence="1">
        <name>Zn(2+)</name>
        <dbReference type="ChEBI" id="CHEBI:29105"/>
    </cofactor>
</comment>
<dbReference type="CDD" id="cd01301">
    <property type="entry name" value="rDP_like"/>
    <property type="match status" value="1"/>
</dbReference>
<reference evidence="3" key="2">
    <citation type="submission" date="2007-04" db="EMBL/GenBank/DDBJ databases">
        <title>The genome of the human body louse.</title>
        <authorList>
            <consortium name="The Human Body Louse Genome Consortium"/>
            <person name="Kirkness E."/>
            <person name="Walenz B."/>
            <person name="Hass B."/>
            <person name="Bruggner R."/>
            <person name="Strausberg R."/>
        </authorList>
    </citation>
    <scope>NUCLEOTIDE SEQUENCE</scope>
    <source>
        <strain evidence="3">USDA</strain>
    </source>
</reference>
<evidence type="ECO:0000256" key="2">
    <source>
        <dbReference type="SAM" id="Phobius"/>
    </source>
</evidence>
<sequence>MKRESAYYLSSKHWLGIILIILIGGAVGVALPYALRVQEGTTFDDRLALATSLLKQVPLIDGHNDLPWNIRKFLQNRLKDFKFREDLRKVKPWSSSSWSQTDLLRLKAGHVSAQFWSAYVPCQAQFKDAVQLAFEQVDVIRRMTERYHPDLTLCTTSEDILAAHTRGKLCSLIGVEGGHSVGSSLPVLRALYQVGVRYLTLTSTCNTPWAECSCPDSTSQRTKPSGLTNFGKSVVKEMNRLGMVVDLSHVSEATMIGALNVSKAPVIFSHSSAHAVCNSSRNVPDRVLKKLAENGGVIMLNFYSKFLSCKEKATVQDAIAHIEHIRNVAGAEHIGLGAGYDGINKTPDGLNDVSSYPLLFAELLAAGWTEDHLKRLAGLNFLRVLKKVEQVRDELKEIGTTPSEDVIAPRLLAPHSNCTSKTLF</sequence>
<comment type="subunit">
    <text evidence="1">Homodimer; disulfide-linked.</text>
</comment>
<comment type="catalytic activity">
    <reaction evidence="1">
        <text>an L-aminoacyl-L-amino acid + H2O = 2 an L-alpha-amino acid</text>
        <dbReference type="Rhea" id="RHEA:48940"/>
        <dbReference type="ChEBI" id="CHEBI:15377"/>
        <dbReference type="ChEBI" id="CHEBI:59869"/>
        <dbReference type="ChEBI" id="CHEBI:77460"/>
        <dbReference type="EC" id="3.4.13.19"/>
    </reaction>
</comment>
<keyword evidence="1" id="KW-0336">GPI-anchor</keyword>
<dbReference type="SUPFAM" id="SSF51556">
    <property type="entry name" value="Metallo-dependent hydrolases"/>
    <property type="match status" value="1"/>
</dbReference>
<evidence type="ECO:0000313" key="5">
    <source>
        <dbReference type="Proteomes" id="UP000009046"/>
    </source>
</evidence>
<keyword evidence="1" id="KW-1015">Disulfide bond</keyword>
<reference evidence="3" key="1">
    <citation type="submission" date="2007-04" db="EMBL/GenBank/DDBJ databases">
        <title>Annotation of Pediculus humanus corporis strain USDA.</title>
        <authorList>
            <person name="Kirkness E."/>
            <person name="Hannick L."/>
            <person name="Hass B."/>
            <person name="Bruggner R."/>
            <person name="Lawson D."/>
            <person name="Bidwell S."/>
            <person name="Joardar V."/>
            <person name="Caler E."/>
            <person name="Walenz B."/>
            <person name="Inman J."/>
            <person name="Schobel S."/>
            <person name="Galinsky K."/>
            <person name="Amedeo P."/>
            <person name="Strausberg R."/>
        </authorList>
    </citation>
    <scope>NUCLEOTIDE SEQUENCE</scope>
    <source>
        <strain evidence="3">USDA</strain>
    </source>
</reference>
<dbReference type="RefSeq" id="XP_002428930.1">
    <property type="nucleotide sequence ID" value="XM_002428885.1"/>
</dbReference>
<dbReference type="EMBL" id="DS235742">
    <property type="protein sequence ID" value="EEB16192.1"/>
    <property type="molecule type" value="Genomic_DNA"/>
</dbReference>
<keyword evidence="1 3" id="KW-0378">Hydrolase</keyword>
<keyword evidence="1" id="KW-0862">Zinc</keyword>
<dbReference type="KEGG" id="phu:Phum_PHUM411080"/>
<dbReference type="STRING" id="121224.E0VS36"/>
<dbReference type="eggNOG" id="KOG4127">
    <property type="taxonomic scope" value="Eukaryota"/>
</dbReference>
<dbReference type="Proteomes" id="UP000009046">
    <property type="component" value="Unassembled WGS sequence"/>
</dbReference>
<dbReference type="GO" id="GO:0098552">
    <property type="term" value="C:side of membrane"/>
    <property type="evidence" value="ECO:0007669"/>
    <property type="project" value="UniProtKB-KW"/>
</dbReference>
<dbReference type="OrthoDB" id="445695at2759"/>
<dbReference type="EMBL" id="AAZO01005047">
    <property type="status" value="NOT_ANNOTATED_CDS"/>
    <property type="molecule type" value="Genomic_DNA"/>
</dbReference>
<dbReference type="FunFam" id="3.20.20.140:FF:000030">
    <property type="entry name" value="Dipeptidase"/>
    <property type="match status" value="1"/>
</dbReference>
<proteinExistence type="inferred from homology"/>
<dbReference type="CTD" id="8234138"/>
<keyword evidence="1" id="KW-0482">Metalloprotease</keyword>
<keyword evidence="1" id="KW-0449">Lipoprotein</keyword>
<gene>
    <name evidence="4" type="primary">8234138</name>
    <name evidence="3" type="ORF">Phum_PHUM411080</name>
</gene>
<dbReference type="PANTHER" id="PTHR10443">
    <property type="entry name" value="MICROSOMAL DIPEPTIDASE"/>
    <property type="match status" value="1"/>
</dbReference>
<dbReference type="GeneID" id="8234138"/>
<dbReference type="PROSITE" id="PS51365">
    <property type="entry name" value="RENAL_DIPEPTIDASE_2"/>
    <property type="match status" value="1"/>
</dbReference>
<dbReference type="PROSITE" id="PS00869">
    <property type="entry name" value="RENAL_DIPEPTIDASE_1"/>
    <property type="match status" value="1"/>
</dbReference>
<dbReference type="EnsemblMetazoa" id="PHUM411080-RA">
    <property type="protein sequence ID" value="PHUM411080-PA"/>
    <property type="gene ID" value="PHUM411080"/>
</dbReference>
<dbReference type="InterPro" id="IPR032466">
    <property type="entry name" value="Metal_Hydrolase"/>
</dbReference>
<dbReference type="GO" id="GO:0070573">
    <property type="term" value="F:metallodipeptidase activity"/>
    <property type="evidence" value="ECO:0007669"/>
    <property type="project" value="InterPro"/>
</dbReference>